<feature type="compositionally biased region" description="Basic and acidic residues" evidence="2">
    <location>
        <begin position="33"/>
        <end position="43"/>
    </location>
</feature>
<feature type="compositionally biased region" description="Basic and acidic residues" evidence="2">
    <location>
        <begin position="13"/>
        <end position="22"/>
    </location>
</feature>
<dbReference type="PANTHER" id="PTHR31711">
    <property type="entry name" value="ARGININE AND GLUTAMATE-RICH PROTEIN 1"/>
    <property type="match status" value="1"/>
</dbReference>
<feature type="compositionally biased region" description="Polar residues" evidence="2">
    <location>
        <begin position="1"/>
        <end position="12"/>
    </location>
</feature>
<name>A0ABQ7GY35_DUNSA</name>
<organism evidence="3 4">
    <name type="scientific">Dunaliella salina</name>
    <name type="common">Green alga</name>
    <name type="synonym">Protococcus salinus</name>
    <dbReference type="NCBI Taxonomy" id="3046"/>
    <lineage>
        <taxon>Eukaryota</taxon>
        <taxon>Viridiplantae</taxon>
        <taxon>Chlorophyta</taxon>
        <taxon>core chlorophytes</taxon>
        <taxon>Chlorophyceae</taxon>
        <taxon>CS clade</taxon>
        <taxon>Chlamydomonadales</taxon>
        <taxon>Dunaliellaceae</taxon>
        <taxon>Dunaliella</taxon>
    </lineage>
</organism>
<keyword evidence="4" id="KW-1185">Reference proteome</keyword>
<feature type="region of interest" description="Disordered" evidence="2">
    <location>
        <begin position="1"/>
        <end position="47"/>
    </location>
</feature>
<proteinExistence type="predicted"/>
<comment type="caution">
    <text evidence="3">The sequence shown here is derived from an EMBL/GenBank/DDBJ whole genome shotgun (WGS) entry which is preliminary data.</text>
</comment>
<evidence type="ECO:0000256" key="1">
    <source>
        <dbReference type="SAM" id="Coils"/>
    </source>
</evidence>
<keyword evidence="1" id="KW-0175">Coiled coil</keyword>
<evidence type="ECO:0000256" key="2">
    <source>
        <dbReference type="SAM" id="MobiDB-lite"/>
    </source>
</evidence>
<protein>
    <submittedName>
        <fullName evidence="3">Arginine and glutamate-rich 1-domain-containing protein</fullName>
    </submittedName>
</protein>
<sequence length="151" mass="17271">MVCCANSDSLHGSSRDKADAKPGKAAKNRQYRRKLEQDTRNEENAVQSVRASQLASLEEEVLKNVEEAVRIKVEEAMGSEEVKQRIAARLREERSKLEAAVNAQVEEEKAALMERKRREQEEAKRKQDELEKILAENRRKVEEAQKRAAQA</sequence>
<dbReference type="EMBL" id="MU069542">
    <property type="protein sequence ID" value="KAF5839502.1"/>
    <property type="molecule type" value="Genomic_DNA"/>
</dbReference>
<reference evidence="3" key="1">
    <citation type="submission" date="2017-08" db="EMBL/GenBank/DDBJ databases">
        <authorList>
            <person name="Polle J.E."/>
            <person name="Barry K."/>
            <person name="Cushman J."/>
            <person name="Schmutz J."/>
            <person name="Tran D."/>
            <person name="Hathwaick L.T."/>
            <person name="Yim W.C."/>
            <person name="Jenkins J."/>
            <person name="Mckie-Krisberg Z.M."/>
            <person name="Prochnik S."/>
            <person name="Lindquist E."/>
            <person name="Dockter R.B."/>
            <person name="Adam C."/>
            <person name="Molina H."/>
            <person name="Bunkerborg J."/>
            <person name="Jin E."/>
            <person name="Buchheim M."/>
            <person name="Magnuson J."/>
        </authorList>
    </citation>
    <scope>NUCLEOTIDE SEQUENCE</scope>
    <source>
        <strain evidence="3">CCAP 19/18</strain>
    </source>
</reference>
<evidence type="ECO:0000313" key="4">
    <source>
        <dbReference type="Proteomes" id="UP000815325"/>
    </source>
</evidence>
<dbReference type="Proteomes" id="UP000815325">
    <property type="component" value="Unassembled WGS sequence"/>
</dbReference>
<feature type="coiled-coil region" evidence="1">
    <location>
        <begin position="87"/>
        <end position="147"/>
    </location>
</feature>
<gene>
    <name evidence="3" type="ORF">DUNSADRAFT_676</name>
</gene>
<dbReference type="Pfam" id="PF15346">
    <property type="entry name" value="ARGLU"/>
    <property type="match status" value="1"/>
</dbReference>
<evidence type="ECO:0000313" key="3">
    <source>
        <dbReference type="EMBL" id="KAF5839502.1"/>
    </source>
</evidence>
<dbReference type="PANTHER" id="PTHR31711:SF1">
    <property type="entry name" value="ARGININE AND GLUTAMATE-RICH PROTEIN 1"/>
    <property type="match status" value="1"/>
</dbReference>
<dbReference type="InterPro" id="IPR033371">
    <property type="entry name" value="ARGLU1"/>
</dbReference>
<accession>A0ABQ7GY35</accession>